<dbReference type="EMBL" id="PGOL01003143">
    <property type="protein sequence ID" value="PKI42605.1"/>
    <property type="molecule type" value="Genomic_DNA"/>
</dbReference>
<gene>
    <name evidence="2" type="ORF">CRG98_037018</name>
</gene>
<comment type="caution">
    <text evidence="2">The sequence shown here is derived from an EMBL/GenBank/DDBJ whole genome shotgun (WGS) entry which is preliminary data.</text>
</comment>
<sequence>MEKSEESSGKGSIGAIGVDQSSVYAVNPSNYTGVSLINCKLNGSNYLTWSRAMMTALTAKNKVGMVDGSVPKPQEGGLNRAQWDMCNALVISWIFNTLDPELQSSVACATVAQNLWKDLRERYSQGNETRINQLKAEIGSLKQEGMTVPRYYSWLKALWDELDNYLDIPTCTCSASKMYTAQREREKIHQFLMGLGSEFNTVKSNILSHEPAHTLNKVLSMILHEERQNLVVLSHETTAPDGAAFLGRATGPKMEMQGGENQTYRGHDGSRGETNATKTCYHYGRHGHIKSACWLLHGRPTNWKSKFAKENKLGFFGKKTTGATRGGQNGQQRGLALGPNQFNGLQAHQAQLGNSSLGQNQFSGLQAHQVQLG</sequence>
<dbReference type="InterPro" id="IPR029472">
    <property type="entry name" value="Copia-like_N"/>
</dbReference>
<dbReference type="STRING" id="22663.A0A2I0IF19"/>
<dbReference type="PANTHER" id="PTHR37610:SF97">
    <property type="entry name" value="RETROTRANSPOSON GAG DOMAIN-CONTAINING PROTEIN"/>
    <property type="match status" value="1"/>
</dbReference>
<organism evidence="2 3">
    <name type="scientific">Punica granatum</name>
    <name type="common">Pomegranate</name>
    <dbReference type="NCBI Taxonomy" id="22663"/>
    <lineage>
        <taxon>Eukaryota</taxon>
        <taxon>Viridiplantae</taxon>
        <taxon>Streptophyta</taxon>
        <taxon>Embryophyta</taxon>
        <taxon>Tracheophyta</taxon>
        <taxon>Spermatophyta</taxon>
        <taxon>Magnoliopsida</taxon>
        <taxon>eudicotyledons</taxon>
        <taxon>Gunneridae</taxon>
        <taxon>Pentapetalae</taxon>
        <taxon>rosids</taxon>
        <taxon>malvids</taxon>
        <taxon>Myrtales</taxon>
        <taxon>Lythraceae</taxon>
        <taxon>Punica</taxon>
    </lineage>
</organism>
<evidence type="ECO:0000259" key="1">
    <source>
        <dbReference type="Pfam" id="PF14244"/>
    </source>
</evidence>
<protein>
    <recommendedName>
        <fullName evidence="1">Retrotransposon Copia-like N-terminal domain-containing protein</fullName>
    </recommendedName>
</protein>
<evidence type="ECO:0000313" key="2">
    <source>
        <dbReference type="EMBL" id="PKI42605.1"/>
    </source>
</evidence>
<proteinExistence type="predicted"/>
<name>A0A2I0IF19_PUNGR</name>
<keyword evidence="3" id="KW-1185">Reference proteome</keyword>
<dbReference type="Proteomes" id="UP000233551">
    <property type="component" value="Unassembled WGS sequence"/>
</dbReference>
<dbReference type="AlphaFoldDB" id="A0A2I0IF19"/>
<evidence type="ECO:0000313" key="3">
    <source>
        <dbReference type="Proteomes" id="UP000233551"/>
    </source>
</evidence>
<dbReference type="PANTHER" id="PTHR37610">
    <property type="entry name" value="CCHC-TYPE DOMAIN-CONTAINING PROTEIN"/>
    <property type="match status" value="1"/>
</dbReference>
<dbReference type="Pfam" id="PF14244">
    <property type="entry name" value="Retrotran_gag_3"/>
    <property type="match status" value="1"/>
</dbReference>
<accession>A0A2I0IF19</accession>
<feature type="domain" description="Retrotransposon Copia-like N-terminal" evidence="1">
    <location>
        <begin position="28"/>
        <end position="74"/>
    </location>
</feature>
<reference evidence="2 3" key="1">
    <citation type="submission" date="2017-11" db="EMBL/GenBank/DDBJ databases">
        <title>De-novo sequencing of pomegranate (Punica granatum L.) genome.</title>
        <authorList>
            <person name="Akparov Z."/>
            <person name="Amiraslanov A."/>
            <person name="Hajiyeva S."/>
            <person name="Abbasov M."/>
            <person name="Kaur K."/>
            <person name="Hamwieh A."/>
            <person name="Solovyev V."/>
            <person name="Salamov A."/>
            <person name="Braich B."/>
            <person name="Kosarev P."/>
            <person name="Mahmoud A."/>
            <person name="Hajiyev E."/>
            <person name="Babayeva S."/>
            <person name="Izzatullayeva V."/>
            <person name="Mammadov A."/>
            <person name="Mammadov A."/>
            <person name="Sharifova S."/>
            <person name="Ojaghi J."/>
            <person name="Eynullazada K."/>
            <person name="Bayramov B."/>
            <person name="Abdulazimova A."/>
            <person name="Shahmuradov I."/>
        </authorList>
    </citation>
    <scope>NUCLEOTIDE SEQUENCE [LARGE SCALE GENOMIC DNA]</scope>
    <source>
        <strain evidence="3">cv. AG2017</strain>
        <tissue evidence="2">Leaf</tissue>
    </source>
</reference>